<dbReference type="AlphaFoldDB" id="A0A5C1Q929"/>
<protein>
    <recommendedName>
        <fullName evidence="3">GyrI-like small molecule binding domain-containing protein</fullName>
    </recommendedName>
</protein>
<evidence type="ECO:0000313" key="2">
    <source>
        <dbReference type="Proteomes" id="UP000323824"/>
    </source>
</evidence>
<sequence length="92" mass="10513">MEILIPIKHSVKIDNTYLLKKEFHLTNAIFKKHVGNPNLIQNTYNEMNTYIQVNGLQPITSGYNISVKDQTHGISVDEMEIDVYIGVNPNKL</sequence>
<dbReference type="Proteomes" id="UP000323824">
    <property type="component" value="Chromosome"/>
</dbReference>
<evidence type="ECO:0008006" key="3">
    <source>
        <dbReference type="Google" id="ProtNLM"/>
    </source>
</evidence>
<dbReference type="RefSeq" id="WP_149566818.1">
    <property type="nucleotide sequence ID" value="NZ_CP035807.1"/>
</dbReference>
<dbReference type="InterPro" id="IPR011256">
    <property type="entry name" value="Reg_factor_effector_dom_sf"/>
</dbReference>
<gene>
    <name evidence="1" type="ORF">EW093_02205</name>
</gene>
<accession>A0A5C1Q929</accession>
<keyword evidence="2" id="KW-1185">Reference proteome</keyword>
<reference evidence="1 2" key="1">
    <citation type="submission" date="2019-02" db="EMBL/GenBank/DDBJ databases">
        <authorList>
            <person name="Fomenkov A."/>
            <person name="Dubinina G."/>
            <person name="Grabovich M."/>
            <person name="Vincze T."/>
            <person name="Roberts R.J."/>
        </authorList>
    </citation>
    <scope>NUCLEOTIDE SEQUENCE [LARGE SCALE GENOMIC DNA]</scope>
    <source>
        <strain evidence="1 2">P</strain>
    </source>
</reference>
<organism evidence="1 2">
    <name type="scientific">Thiospirochaeta perfilievii</name>
    <dbReference type="NCBI Taxonomy" id="252967"/>
    <lineage>
        <taxon>Bacteria</taxon>
        <taxon>Pseudomonadati</taxon>
        <taxon>Spirochaetota</taxon>
        <taxon>Spirochaetia</taxon>
        <taxon>Spirochaetales</taxon>
        <taxon>Spirochaetaceae</taxon>
        <taxon>Thiospirochaeta</taxon>
    </lineage>
</organism>
<name>A0A5C1Q929_9SPIO</name>
<dbReference type="KEGG" id="sper:EW093_02205"/>
<reference evidence="1 2" key="2">
    <citation type="submission" date="2019-09" db="EMBL/GenBank/DDBJ databases">
        <title>Complete Genome Sequence and Methylome Analysis of free living Spirochaetas.</title>
        <authorList>
            <person name="Leshcheva N."/>
            <person name="Mikheeva N."/>
        </authorList>
    </citation>
    <scope>NUCLEOTIDE SEQUENCE [LARGE SCALE GENOMIC DNA]</scope>
    <source>
        <strain evidence="1 2">P</strain>
    </source>
</reference>
<dbReference type="Gene3D" id="3.20.80.10">
    <property type="entry name" value="Regulatory factor, effector binding domain"/>
    <property type="match status" value="1"/>
</dbReference>
<proteinExistence type="predicted"/>
<evidence type="ECO:0000313" key="1">
    <source>
        <dbReference type="EMBL" id="QEN03560.1"/>
    </source>
</evidence>
<dbReference type="EMBL" id="CP035807">
    <property type="protein sequence ID" value="QEN03560.1"/>
    <property type="molecule type" value="Genomic_DNA"/>
</dbReference>